<reference evidence="2" key="1">
    <citation type="journal article" date="2019" name="Int. J. Syst. Evol. Microbiol.">
        <title>The Global Catalogue of Microorganisms (GCM) 10K type strain sequencing project: providing services to taxonomists for standard genome sequencing and annotation.</title>
        <authorList>
            <consortium name="The Broad Institute Genomics Platform"/>
            <consortium name="The Broad Institute Genome Sequencing Center for Infectious Disease"/>
            <person name="Wu L."/>
            <person name="Ma J."/>
        </authorList>
    </citation>
    <scope>NUCLEOTIDE SEQUENCE [LARGE SCALE GENOMIC DNA]</scope>
    <source>
        <strain evidence="2">JCM 17933</strain>
    </source>
</reference>
<sequence>MAETQEPGLGLLIGRLGRALQEKLSGHDWAARATGRAVVAGGHRPAPIRLVSSSSDCRR</sequence>
<gene>
    <name evidence="1" type="ORF">GCM10023191_013290</name>
</gene>
<protein>
    <submittedName>
        <fullName evidence="1">Uncharacterized protein</fullName>
    </submittedName>
</protein>
<dbReference type="EMBL" id="BAABHF010000010">
    <property type="protein sequence ID" value="GAA4486646.1"/>
    <property type="molecule type" value="Genomic_DNA"/>
</dbReference>
<accession>A0ABP8PIG2</accession>
<comment type="caution">
    <text evidence="1">The sequence shown here is derived from an EMBL/GenBank/DDBJ whole genome shotgun (WGS) entry which is preliminary data.</text>
</comment>
<organism evidence="1 2">
    <name type="scientific">Actinoallomurus oryzae</name>
    <dbReference type="NCBI Taxonomy" id="502180"/>
    <lineage>
        <taxon>Bacteria</taxon>
        <taxon>Bacillati</taxon>
        <taxon>Actinomycetota</taxon>
        <taxon>Actinomycetes</taxon>
        <taxon>Streptosporangiales</taxon>
        <taxon>Thermomonosporaceae</taxon>
        <taxon>Actinoallomurus</taxon>
    </lineage>
</organism>
<evidence type="ECO:0000313" key="1">
    <source>
        <dbReference type="EMBL" id="GAA4486646.1"/>
    </source>
</evidence>
<evidence type="ECO:0000313" key="2">
    <source>
        <dbReference type="Proteomes" id="UP001500503"/>
    </source>
</evidence>
<keyword evidence="2" id="KW-1185">Reference proteome</keyword>
<name>A0ABP8PIG2_9ACTN</name>
<proteinExistence type="predicted"/>
<dbReference type="Proteomes" id="UP001500503">
    <property type="component" value="Unassembled WGS sequence"/>
</dbReference>